<evidence type="ECO:0000313" key="3">
    <source>
        <dbReference type="Proteomes" id="UP000244223"/>
    </source>
</evidence>
<evidence type="ECO:0000256" key="1">
    <source>
        <dbReference type="SAM" id="Phobius"/>
    </source>
</evidence>
<accession>A0A2T5J0R1</accession>
<dbReference type="Proteomes" id="UP000244223">
    <property type="component" value="Unassembled WGS sequence"/>
</dbReference>
<dbReference type="OrthoDB" id="6717649at2"/>
<proteinExistence type="predicted"/>
<evidence type="ECO:0008006" key="4">
    <source>
        <dbReference type="Google" id="ProtNLM"/>
    </source>
</evidence>
<dbReference type="AlphaFoldDB" id="A0A2T5J0R1"/>
<feature type="transmembrane region" description="Helical" evidence="1">
    <location>
        <begin position="116"/>
        <end position="138"/>
    </location>
</feature>
<dbReference type="EMBL" id="QAON01000004">
    <property type="protein sequence ID" value="PTQ89971.1"/>
    <property type="molecule type" value="Genomic_DNA"/>
</dbReference>
<dbReference type="RefSeq" id="WP_107864978.1">
    <property type="nucleotide sequence ID" value="NZ_QAON01000004.1"/>
</dbReference>
<evidence type="ECO:0000313" key="2">
    <source>
        <dbReference type="EMBL" id="PTQ89971.1"/>
    </source>
</evidence>
<feature type="transmembrane region" description="Helical" evidence="1">
    <location>
        <begin position="51"/>
        <end position="73"/>
    </location>
</feature>
<feature type="transmembrane region" description="Helical" evidence="1">
    <location>
        <begin position="85"/>
        <end position="110"/>
    </location>
</feature>
<reference evidence="2 3" key="1">
    <citation type="submission" date="2018-04" db="EMBL/GenBank/DDBJ databases">
        <title>Genomic Encyclopedia of Archaeal and Bacterial Type Strains, Phase II (KMG-II): from individual species to whole genera.</title>
        <authorList>
            <person name="Goeker M."/>
        </authorList>
    </citation>
    <scope>NUCLEOTIDE SEQUENCE [LARGE SCALE GENOMIC DNA]</scope>
    <source>
        <strain evidence="2 3">DSM 5822</strain>
    </source>
</reference>
<keyword evidence="1" id="KW-1133">Transmembrane helix</keyword>
<gene>
    <name evidence="2" type="ORF">C8N29_1049</name>
</gene>
<sequence>MQPLLTLFWQVLSFRLGPEDVPYHRALLLLLLAINLTVTAGGQYLSHPNDASRAVLLPIIALSVECMVLALLLQFKQLTARFVQSITAIVGCDTLLTIASLPLLVLSVVLPAKSPLLAFLGLIEVVILGWSLGLRAFVYHRALNIGLLMANMLAIAIFLLVMTVTLYFFPELLPQSTAASRGT</sequence>
<keyword evidence="3" id="KW-1185">Reference proteome</keyword>
<organism evidence="2 3">
    <name type="scientific">Agitococcus lubricus</name>
    <dbReference type="NCBI Taxonomy" id="1077255"/>
    <lineage>
        <taxon>Bacteria</taxon>
        <taxon>Pseudomonadati</taxon>
        <taxon>Pseudomonadota</taxon>
        <taxon>Gammaproteobacteria</taxon>
        <taxon>Moraxellales</taxon>
        <taxon>Moraxellaceae</taxon>
        <taxon>Agitococcus</taxon>
    </lineage>
</organism>
<keyword evidence="1" id="KW-0812">Transmembrane</keyword>
<protein>
    <recommendedName>
        <fullName evidence="4">Yip1 domain-containing protein</fullName>
    </recommendedName>
</protein>
<comment type="caution">
    <text evidence="2">The sequence shown here is derived from an EMBL/GenBank/DDBJ whole genome shotgun (WGS) entry which is preliminary data.</text>
</comment>
<name>A0A2T5J0R1_9GAMM</name>
<keyword evidence="1" id="KW-0472">Membrane</keyword>
<feature type="transmembrane region" description="Helical" evidence="1">
    <location>
        <begin position="145"/>
        <end position="169"/>
    </location>
</feature>
<feature type="transmembrane region" description="Helical" evidence="1">
    <location>
        <begin position="26"/>
        <end position="45"/>
    </location>
</feature>